<feature type="domain" description="Glycosyltransferase 2-like prokaryotic type" evidence="2">
    <location>
        <begin position="7"/>
        <end position="221"/>
    </location>
</feature>
<dbReference type="InterPro" id="IPR019290">
    <property type="entry name" value="GlycosylTrfase-like_prok"/>
</dbReference>
<protein>
    <submittedName>
        <fullName evidence="3">Glycosyl transferase</fullName>
    </submittedName>
</protein>
<dbReference type="Proteomes" id="UP000230787">
    <property type="component" value="Unassembled WGS sequence"/>
</dbReference>
<comment type="caution">
    <text evidence="3">The sequence shown here is derived from an EMBL/GenBank/DDBJ whole genome shotgun (WGS) entry which is preliminary data.</text>
</comment>
<reference evidence="4" key="1">
    <citation type="submission" date="2017-09" db="EMBL/GenBank/DDBJ databases">
        <title>Depth-based differentiation of microbial function through sediment-hosted aquifers and enrichment of novel symbionts in the deep terrestrial subsurface.</title>
        <authorList>
            <person name="Probst A.J."/>
            <person name="Ladd B."/>
            <person name="Jarett J.K."/>
            <person name="Geller-Mcgrath D.E."/>
            <person name="Sieber C.M.K."/>
            <person name="Emerson J.B."/>
            <person name="Anantharaman K."/>
            <person name="Thomas B.C."/>
            <person name="Malmstrom R."/>
            <person name="Stieglmeier M."/>
            <person name="Klingl A."/>
            <person name="Woyke T."/>
            <person name="Ryan C.M."/>
            <person name="Banfield J.F."/>
        </authorList>
    </citation>
    <scope>NUCLEOTIDE SEQUENCE [LARGE SCALE GENOMIC DNA]</scope>
</reference>
<dbReference type="GO" id="GO:0016740">
    <property type="term" value="F:transferase activity"/>
    <property type="evidence" value="ECO:0007669"/>
    <property type="project" value="UniProtKB-KW"/>
</dbReference>
<keyword evidence="3" id="KW-0808">Transferase</keyword>
<dbReference type="Gene3D" id="3.90.550.10">
    <property type="entry name" value="Spore Coat Polysaccharide Biosynthesis Protein SpsA, Chain A"/>
    <property type="match status" value="1"/>
</dbReference>
<feature type="transmembrane region" description="Helical" evidence="1">
    <location>
        <begin position="265"/>
        <end position="286"/>
    </location>
</feature>
<evidence type="ECO:0000256" key="1">
    <source>
        <dbReference type="SAM" id="Phobius"/>
    </source>
</evidence>
<dbReference type="Pfam" id="PF10111">
    <property type="entry name" value="Glyco_tranf_2_2"/>
    <property type="match status" value="1"/>
</dbReference>
<keyword evidence="1" id="KW-0812">Transmembrane</keyword>
<evidence type="ECO:0000313" key="3">
    <source>
        <dbReference type="EMBL" id="PIS13055.1"/>
    </source>
</evidence>
<keyword evidence="1" id="KW-0472">Membrane</keyword>
<dbReference type="SUPFAM" id="SSF53448">
    <property type="entry name" value="Nucleotide-diphospho-sugar transferases"/>
    <property type="match status" value="1"/>
</dbReference>
<dbReference type="PANTHER" id="PTHR43685:SF2">
    <property type="entry name" value="GLYCOSYLTRANSFERASE 2-LIKE DOMAIN-CONTAINING PROTEIN"/>
    <property type="match status" value="1"/>
</dbReference>
<evidence type="ECO:0000259" key="2">
    <source>
        <dbReference type="Pfam" id="PF10111"/>
    </source>
</evidence>
<name>A0A2H0WKG1_UNCKA</name>
<proteinExistence type="predicted"/>
<dbReference type="InterPro" id="IPR029044">
    <property type="entry name" value="Nucleotide-diphossugar_trans"/>
</dbReference>
<gene>
    <name evidence="3" type="ORF">COT69_00765</name>
</gene>
<accession>A0A2H0WKG1</accession>
<feature type="transmembrane region" description="Helical" evidence="1">
    <location>
        <begin position="239"/>
        <end position="259"/>
    </location>
</feature>
<evidence type="ECO:0000313" key="4">
    <source>
        <dbReference type="Proteomes" id="UP000230787"/>
    </source>
</evidence>
<dbReference type="InterPro" id="IPR050834">
    <property type="entry name" value="Glycosyltransf_2"/>
</dbReference>
<keyword evidence="1" id="KW-1133">Transmembrane helix</keyword>
<organism evidence="3 4">
    <name type="scientific">candidate division WWE3 bacterium CG09_land_8_20_14_0_10_39_24</name>
    <dbReference type="NCBI Taxonomy" id="1975088"/>
    <lineage>
        <taxon>Bacteria</taxon>
        <taxon>Katanobacteria</taxon>
    </lineage>
</organism>
<dbReference type="PANTHER" id="PTHR43685">
    <property type="entry name" value="GLYCOSYLTRANSFERASE"/>
    <property type="match status" value="1"/>
</dbReference>
<dbReference type="EMBL" id="PEZN01000012">
    <property type="protein sequence ID" value="PIS13055.1"/>
    <property type="molecule type" value="Genomic_DNA"/>
</dbReference>
<dbReference type="AlphaFoldDB" id="A0A2H0WKG1"/>
<feature type="transmembrane region" description="Helical" evidence="1">
    <location>
        <begin position="293"/>
        <end position="312"/>
    </location>
</feature>
<sequence>MNHPFISVIIPVEEFNSFLEESLPKYRGLDYSNFEVLVFTTKSCDRKYPKVKFINEPSYAKNPAKKRDLALKYAEGEWFAFIDDDAYPSKGWLKNASKFFSDKSISAVCGPGITPPNVSVFEKASGWVSASRLGGGNCGHRFIPTKEMFVEDFPSMNFIVRKEDFTKVGGFDSNFYPGEDTKLCLDIVHKLKKKILYVPSVLVYHHHRLLFKKHLKQNGNFGFHRGHFARILPQTSRKLGYFIPTIFALGFFSGPFLYFLSYPLFLVWTAVVLMYVFLIILTSVWVYSKERNIMISLLVIPGIFLTHIWYGVRFIQGFFARKLNS</sequence>